<proteinExistence type="predicted"/>
<sequence length="52" mass="6000">MCHLLRWPKVSTRKLQHTNATIINGPVKWAICIHTIISDALFIYTISYANDM</sequence>
<organism evidence="1">
    <name type="scientific">Arundo donax</name>
    <name type="common">Giant reed</name>
    <name type="synonym">Donax arundinaceus</name>
    <dbReference type="NCBI Taxonomy" id="35708"/>
    <lineage>
        <taxon>Eukaryota</taxon>
        <taxon>Viridiplantae</taxon>
        <taxon>Streptophyta</taxon>
        <taxon>Embryophyta</taxon>
        <taxon>Tracheophyta</taxon>
        <taxon>Spermatophyta</taxon>
        <taxon>Magnoliopsida</taxon>
        <taxon>Liliopsida</taxon>
        <taxon>Poales</taxon>
        <taxon>Poaceae</taxon>
        <taxon>PACMAD clade</taxon>
        <taxon>Arundinoideae</taxon>
        <taxon>Arundineae</taxon>
        <taxon>Arundo</taxon>
    </lineage>
</organism>
<dbReference type="EMBL" id="GBRH01260222">
    <property type="protein sequence ID" value="JAD37673.1"/>
    <property type="molecule type" value="Transcribed_RNA"/>
</dbReference>
<accession>A0A0A8ZJ33</accession>
<dbReference type="AlphaFoldDB" id="A0A0A8ZJ33"/>
<protein>
    <submittedName>
        <fullName evidence="1">Uncharacterized protein</fullName>
    </submittedName>
</protein>
<reference evidence="1" key="1">
    <citation type="submission" date="2014-09" db="EMBL/GenBank/DDBJ databases">
        <authorList>
            <person name="Magalhaes I.L.F."/>
            <person name="Oliveira U."/>
            <person name="Santos F.R."/>
            <person name="Vidigal T.H.D.A."/>
            <person name="Brescovit A.D."/>
            <person name="Santos A.J."/>
        </authorList>
    </citation>
    <scope>NUCLEOTIDE SEQUENCE</scope>
    <source>
        <tissue evidence="1">Shoot tissue taken approximately 20 cm above the soil surface</tissue>
    </source>
</reference>
<name>A0A0A8ZJ33_ARUDO</name>
<evidence type="ECO:0000313" key="1">
    <source>
        <dbReference type="EMBL" id="JAD37673.1"/>
    </source>
</evidence>
<reference evidence="1" key="2">
    <citation type="journal article" date="2015" name="Data Brief">
        <title>Shoot transcriptome of the giant reed, Arundo donax.</title>
        <authorList>
            <person name="Barrero R.A."/>
            <person name="Guerrero F.D."/>
            <person name="Moolhuijzen P."/>
            <person name="Goolsby J.A."/>
            <person name="Tidwell J."/>
            <person name="Bellgard S.E."/>
            <person name="Bellgard M.I."/>
        </authorList>
    </citation>
    <scope>NUCLEOTIDE SEQUENCE</scope>
    <source>
        <tissue evidence="1">Shoot tissue taken approximately 20 cm above the soil surface</tissue>
    </source>
</reference>